<evidence type="ECO:0000256" key="1">
    <source>
        <dbReference type="ARBA" id="ARBA00022729"/>
    </source>
</evidence>
<keyword evidence="2" id="KW-0325">Glycoprotein</keyword>
<dbReference type="GO" id="GO:0032222">
    <property type="term" value="P:regulation of synaptic transmission, cholinergic"/>
    <property type="evidence" value="ECO:0007669"/>
    <property type="project" value="InterPro"/>
</dbReference>
<dbReference type="PANTHER" id="PTHR33562:SF18">
    <property type="entry name" value="BOUDIN-RELATED"/>
    <property type="match status" value="1"/>
</dbReference>
<comment type="caution">
    <text evidence="4">The sequence shown here is derived from an EMBL/GenBank/DDBJ whole genome shotgun (WGS) entry which is preliminary data.</text>
</comment>
<dbReference type="Proteomes" id="UP001054837">
    <property type="component" value="Unassembled WGS sequence"/>
</dbReference>
<feature type="chain" id="PRO_5043495400" evidence="3">
    <location>
        <begin position="24"/>
        <end position="141"/>
    </location>
</feature>
<accession>A0AAV4PN47</accession>
<dbReference type="GO" id="GO:0030431">
    <property type="term" value="P:sleep"/>
    <property type="evidence" value="ECO:0007669"/>
    <property type="project" value="InterPro"/>
</dbReference>
<dbReference type="CDD" id="cd23590">
    <property type="entry name" value="TFP_LU_ECD_Bou"/>
    <property type="match status" value="1"/>
</dbReference>
<sequence>MKRNTLFVISLFLLISVIHKSLAIYCYQCNSNEETYCSEVFNRDGLTLEPTQCDGIHEAKFCIKATGMYEGTIGTRRFCSSRHHGNYCEYVRRPGDEREYRSCVYTCSSDSCNGAGNIPKSKILMFTSFLCSILLWCLLKG</sequence>
<keyword evidence="5" id="KW-1185">Reference proteome</keyword>
<dbReference type="Pfam" id="PF17064">
    <property type="entry name" value="QVR"/>
    <property type="match status" value="1"/>
</dbReference>
<dbReference type="InterPro" id="IPR045860">
    <property type="entry name" value="Snake_toxin-like_sf"/>
</dbReference>
<organism evidence="4 5">
    <name type="scientific">Caerostris darwini</name>
    <dbReference type="NCBI Taxonomy" id="1538125"/>
    <lineage>
        <taxon>Eukaryota</taxon>
        <taxon>Metazoa</taxon>
        <taxon>Ecdysozoa</taxon>
        <taxon>Arthropoda</taxon>
        <taxon>Chelicerata</taxon>
        <taxon>Arachnida</taxon>
        <taxon>Araneae</taxon>
        <taxon>Araneomorphae</taxon>
        <taxon>Entelegynae</taxon>
        <taxon>Araneoidea</taxon>
        <taxon>Araneidae</taxon>
        <taxon>Caerostris</taxon>
    </lineage>
</organism>
<protein>
    <submittedName>
        <fullName evidence="4">Protein quiver</fullName>
    </submittedName>
</protein>
<dbReference type="InterPro" id="IPR050975">
    <property type="entry name" value="Sleep_regulator"/>
</dbReference>
<feature type="signal peptide" evidence="3">
    <location>
        <begin position="1"/>
        <end position="23"/>
    </location>
</feature>
<evidence type="ECO:0000256" key="3">
    <source>
        <dbReference type="SAM" id="SignalP"/>
    </source>
</evidence>
<reference evidence="4 5" key="1">
    <citation type="submission" date="2021-06" db="EMBL/GenBank/DDBJ databases">
        <title>Caerostris darwini draft genome.</title>
        <authorList>
            <person name="Kono N."/>
            <person name="Arakawa K."/>
        </authorList>
    </citation>
    <scope>NUCLEOTIDE SEQUENCE [LARGE SCALE GENOMIC DNA]</scope>
</reference>
<dbReference type="PANTHER" id="PTHR33562">
    <property type="entry name" value="ATILLA, ISOFORM B-RELATED-RELATED"/>
    <property type="match status" value="1"/>
</dbReference>
<evidence type="ECO:0000313" key="5">
    <source>
        <dbReference type="Proteomes" id="UP001054837"/>
    </source>
</evidence>
<evidence type="ECO:0000313" key="4">
    <source>
        <dbReference type="EMBL" id="GIX98827.1"/>
    </source>
</evidence>
<proteinExistence type="predicted"/>
<dbReference type="InterPro" id="IPR031424">
    <property type="entry name" value="QVR-like"/>
</dbReference>
<dbReference type="AlphaFoldDB" id="A0AAV4PN47"/>
<keyword evidence="1 3" id="KW-0732">Signal</keyword>
<dbReference type="SUPFAM" id="SSF57302">
    <property type="entry name" value="Snake toxin-like"/>
    <property type="match status" value="1"/>
</dbReference>
<dbReference type="EMBL" id="BPLQ01003237">
    <property type="protein sequence ID" value="GIX98827.1"/>
    <property type="molecule type" value="Genomic_DNA"/>
</dbReference>
<name>A0AAV4PN47_9ARAC</name>
<evidence type="ECO:0000256" key="2">
    <source>
        <dbReference type="ARBA" id="ARBA00023180"/>
    </source>
</evidence>
<gene>
    <name evidence="4" type="primary">AVEN_101235_1</name>
    <name evidence="4" type="ORF">CDAR_113711</name>
</gene>